<feature type="domain" description="Malic enzyme NAD-binding" evidence="2">
    <location>
        <begin position="180"/>
        <end position="413"/>
    </location>
</feature>
<dbReference type="GO" id="GO:0004470">
    <property type="term" value="F:malic enzyme activity"/>
    <property type="evidence" value="ECO:0007669"/>
    <property type="project" value="InterPro"/>
</dbReference>
<dbReference type="SUPFAM" id="SSF53223">
    <property type="entry name" value="Aminoacid dehydrogenase-like, N-terminal domain"/>
    <property type="match status" value="1"/>
</dbReference>
<keyword evidence="1" id="KW-0560">Oxidoreductase</keyword>
<dbReference type="SUPFAM" id="SSF51735">
    <property type="entry name" value="NAD(P)-binding Rossmann-fold domains"/>
    <property type="match status" value="1"/>
</dbReference>
<dbReference type="CDD" id="cd05311">
    <property type="entry name" value="NAD_bind_2_malic_enz"/>
    <property type="match status" value="1"/>
</dbReference>
<protein>
    <submittedName>
        <fullName evidence="4">Malate dehydrogenase</fullName>
    </submittedName>
</protein>
<dbReference type="Gene3D" id="3.40.50.720">
    <property type="entry name" value="NAD(P)-binding Rossmann-like Domain"/>
    <property type="match status" value="1"/>
</dbReference>
<dbReference type="SMART" id="SM01274">
    <property type="entry name" value="malic"/>
    <property type="match status" value="1"/>
</dbReference>
<evidence type="ECO:0000259" key="3">
    <source>
        <dbReference type="SMART" id="SM01274"/>
    </source>
</evidence>
<dbReference type="SMART" id="SM00919">
    <property type="entry name" value="Malic_M"/>
    <property type="match status" value="1"/>
</dbReference>
<dbReference type="EMBL" id="NEXC01000007">
    <property type="protein sequence ID" value="PSN84168.1"/>
    <property type="molecule type" value="Genomic_DNA"/>
</dbReference>
<dbReference type="Pfam" id="PF03949">
    <property type="entry name" value="Malic_M"/>
    <property type="match status" value="1"/>
</dbReference>
<evidence type="ECO:0000313" key="4">
    <source>
        <dbReference type="EMBL" id="PSN84168.1"/>
    </source>
</evidence>
<reference evidence="4 5" key="1">
    <citation type="submission" date="2017-04" db="EMBL/GenBank/DDBJ databases">
        <title>Novel microbial lineages endemic to geothermal iron-oxide mats fill important gaps in the evolutionary history of Archaea.</title>
        <authorList>
            <person name="Jay Z.J."/>
            <person name="Beam J.P."/>
            <person name="Dlakic M."/>
            <person name="Rusch D.B."/>
            <person name="Kozubal M.A."/>
            <person name="Inskeep W.P."/>
        </authorList>
    </citation>
    <scope>NUCLEOTIDE SEQUENCE [LARGE SCALE GENOMIC DNA]</scope>
    <source>
        <strain evidence="4">OSP_D</strain>
    </source>
</reference>
<dbReference type="InterPro" id="IPR012302">
    <property type="entry name" value="Malic_NAD-bd"/>
</dbReference>
<dbReference type="Proteomes" id="UP000240880">
    <property type="component" value="Unassembled WGS sequence"/>
</dbReference>
<dbReference type="GO" id="GO:0016616">
    <property type="term" value="F:oxidoreductase activity, acting on the CH-OH group of donors, NAD or NADP as acceptor"/>
    <property type="evidence" value="ECO:0007669"/>
    <property type="project" value="InterPro"/>
</dbReference>
<accession>A0A2R6ACV5</accession>
<dbReference type="InterPro" id="IPR012301">
    <property type="entry name" value="Malic_N_dom"/>
</dbReference>
<dbReference type="Pfam" id="PF00390">
    <property type="entry name" value="malic"/>
    <property type="match status" value="1"/>
</dbReference>
<dbReference type="PANTHER" id="PTHR43237">
    <property type="entry name" value="NADP-DEPENDENT MALIC ENZYME"/>
    <property type="match status" value="1"/>
</dbReference>
<sequence length="457" mass="49592">MTEARVAGGGGKSEGPATENVDWYSLALHYSKYYAGKVDIIPKVPITGLRDFSYWYTPGVAAVSLAINKNKDLSFELTGRWNTIAVVGDGSRVLGLGNIGAEAALPVLEGKALIFKYLGGVNAIPLPLSTQNQEVIEQTVCSLEAAFGGINLEDIESPKCFSILDNLRNKMKIPVWHDDQQGTAGVNLAALINALKLTGKKPNDVKIVLFGAGAANLAAARLFITAGFDARKMILVDRKGTLHAEREDLDQLMLKHPLKYEMALKTNAEKVKGGLAEALKGADVLIAASTPGPGVIKKEWIREMEKDPIVFVEANPVPEIWPWELKEVGVKIIATGRSDFPNQVNNSLMFPAVFRGALDSRSKTITDTMVIAAAQELAKFAQEKGLREDYIIPTMEEWEAYPRVAAALAEQAVKEGVARRVATKSQFLDEATEITRNARLAVETAMKTGVIKPLPKV</sequence>
<dbReference type="InterPro" id="IPR037062">
    <property type="entry name" value="Malic_N_dom_sf"/>
</dbReference>
<proteinExistence type="predicted"/>
<dbReference type="GO" id="GO:0051287">
    <property type="term" value="F:NAD binding"/>
    <property type="evidence" value="ECO:0007669"/>
    <property type="project" value="InterPro"/>
</dbReference>
<organism evidence="4 5">
    <name type="scientific">Candidatus Marsarchaeota G1 archaeon OSP_D</name>
    <dbReference type="NCBI Taxonomy" id="1978155"/>
    <lineage>
        <taxon>Archaea</taxon>
        <taxon>Candidatus Marsarchaeota</taxon>
        <taxon>Candidatus Marsarchaeota group 1</taxon>
    </lineage>
</organism>
<evidence type="ECO:0000259" key="2">
    <source>
        <dbReference type="SMART" id="SM00919"/>
    </source>
</evidence>
<dbReference type="InterPro" id="IPR045213">
    <property type="entry name" value="Malic_NAD-bd_bact_type"/>
</dbReference>
<evidence type="ECO:0000313" key="5">
    <source>
        <dbReference type="Proteomes" id="UP000240880"/>
    </source>
</evidence>
<dbReference type="InterPro" id="IPR051674">
    <property type="entry name" value="Malate_Decarboxylase"/>
</dbReference>
<gene>
    <name evidence="4" type="ORF">B9Q01_02155</name>
</gene>
<dbReference type="Gene3D" id="3.40.50.10380">
    <property type="entry name" value="Malic enzyme, N-terminal domain"/>
    <property type="match status" value="1"/>
</dbReference>
<name>A0A2R6ACV5_9ARCH</name>
<comment type="caution">
    <text evidence="4">The sequence shown here is derived from an EMBL/GenBank/DDBJ whole genome shotgun (WGS) entry which is preliminary data.</text>
</comment>
<dbReference type="PANTHER" id="PTHR43237:SF4">
    <property type="entry name" value="NADP-DEPENDENT MALIC ENZYME"/>
    <property type="match status" value="1"/>
</dbReference>
<dbReference type="InterPro" id="IPR036291">
    <property type="entry name" value="NAD(P)-bd_dom_sf"/>
</dbReference>
<feature type="domain" description="Malic enzyme N-terminal" evidence="3">
    <location>
        <begin position="35"/>
        <end position="168"/>
    </location>
</feature>
<dbReference type="AlphaFoldDB" id="A0A2R6ACV5"/>
<dbReference type="InterPro" id="IPR046346">
    <property type="entry name" value="Aminoacid_DH-like_N_sf"/>
</dbReference>
<evidence type="ECO:0000256" key="1">
    <source>
        <dbReference type="ARBA" id="ARBA00023002"/>
    </source>
</evidence>